<dbReference type="Gene3D" id="1.25.40.10">
    <property type="entry name" value="Tetratricopeptide repeat domain"/>
    <property type="match status" value="2"/>
</dbReference>
<proteinExistence type="predicted"/>
<organism evidence="5 6">
    <name type="scientific">Candidatus Nomurabacteria bacterium CG_4_10_14_0_2_um_filter_30_12</name>
    <dbReference type="NCBI Taxonomy" id="1974727"/>
    <lineage>
        <taxon>Bacteria</taxon>
        <taxon>Candidatus Nomuraibacteriota</taxon>
    </lineage>
</organism>
<keyword evidence="2 3" id="KW-0802">TPR repeat</keyword>
<dbReference type="PANTHER" id="PTHR44809">
    <property type="match status" value="1"/>
</dbReference>
<dbReference type="InterPro" id="IPR013105">
    <property type="entry name" value="TPR_2"/>
</dbReference>
<dbReference type="InterPro" id="IPR019734">
    <property type="entry name" value="TPR_rpt"/>
</dbReference>
<keyword evidence="4" id="KW-1133">Transmembrane helix</keyword>
<evidence type="ECO:0000256" key="2">
    <source>
        <dbReference type="ARBA" id="ARBA00022803"/>
    </source>
</evidence>
<evidence type="ECO:0000256" key="1">
    <source>
        <dbReference type="ARBA" id="ARBA00022737"/>
    </source>
</evidence>
<dbReference type="SMART" id="SM00028">
    <property type="entry name" value="TPR"/>
    <property type="match status" value="3"/>
</dbReference>
<dbReference type="PROSITE" id="PS50005">
    <property type="entry name" value="TPR"/>
    <property type="match status" value="3"/>
</dbReference>
<dbReference type="InterPro" id="IPR011990">
    <property type="entry name" value="TPR-like_helical_dom_sf"/>
</dbReference>
<dbReference type="Pfam" id="PF07719">
    <property type="entry name" value="TPR_2"/>
    <property type="match status" value="1"/>
</dbReference>
<dbReference type="InterPro" id="IPR052943">
    <property type="entry name" value="TMTC_O-mannosyl-trnsfr"/>
</dbReference>
<dbReference type="PANTHER" id="PTHR44809:SF1">
    <property type="entry name" value="PROTEIN O-MANNOSYL-TRANSFERASE TMTC1"/>
    <property type="match status" value="1"/>
</dbReference>
<sequence>MSMIYGIISIILLTIWFILNENKNLKLIFFGFLWFIIFILLTLIKPLGTIPEFSENRIYIPMLGFIFIILGLGNIKLRIFLKKKINYEINYKKIALFISILIILIFSSVTIYRNQYYKNKFNFWKNATETSPSFAFNHNNLGAMYYLDKNIDNAEKEFLKALELNPKEPMAHNNLGLIYASKNKLKESENEYKKELEINPNYDNAYFNLGLLYWQEKRYDDAEINWLKTLEINPNYIDAYNALMTYNYEQKNYKEMEFYAIELYKRGVQIPNEIIEIIKTL</sequence>
<comment type="caution">
    <text evidence="5">The sequence shown here is derived from an EMBL/GenBank/DDBJ whole genome shotgun (WGS) entry which is preliminary data.</text>
</comment>
<evidence type="ECO:0000256" key="4">
    <source>
        <dbReference type="SAM" id="Phobius"/>
    </source>
</evidence>
<reference evidence="6" key="1">
    <citation type="submission" date="2017-09" db="EMBL/GenBank/DDBJ databases">
        <title>Depth-based differentiation of microbial function through sediment-hosted aquifers and enrichment of novel symbionts in the deep terrestrial subsurface.</title>
        <authorList>
            <person name="Probst A.J."/>
            <person name="Ladd B."/>
            <person name="Jarett J.K."/>
            <person name="Geller-Mcgrath D.E."/>
            <person name="Sieber C.M.K."/>
            <person name="Emerson J.B."/>
            <person name="Anantharaman K."/>
            <person name="Thomas B.C."/>
            <person name="Malmstrom R."/>
            <person name="Stieglmeier M."/>
            <person name="Klingl A."/>
            <person name="Woyke T."/>
            <person name="Ryan C.M."/>
            <person name="Banfield J.F."/>
        </authorList>
    </citation>
    <scope>NUCLEOTIDE SEQUENCE [LARGE SCALE GENOMIC DNA]</scope>
</reference>
<dbReference type="Pfam" id="PF13414">
    <property type="entry name" value="TPR_11"/>
    <property type="match status" value="1"/>
</dbReference>
<feature type="transmembrane region" description="Helical" evidence="4">
    <location>
        <begin position="94"/>
        <end position="112"/>
    </location>
</feature>
<keyword evidence="1" id="KW-0677">Repeat</keyword>
<dbReference type="AlphaFoldDB" id="A0A2J0MFI6"/>
<evidence type="ECO:0000313" key="5">
    <source>
        <dbReference type="EMBL" id="PIZ87098.1"/>
    </source>
</evidence>
<keyword evidence="4" id="KW-0472">Membrane</keyword>
<name>A0A2J0MFI6_9BACT</name>
<dbReference type="SUPFAM" id="SSF48452">
    <property type="entry name" value="TPR-like"/>
    <property type="match status" value="1"/>
</dbReference>
<protein>
    <submittedName>
        <fullName evidence="5">Uncharacterized protein</fullName>
    </submittedName>
</protein>
<dbReference type="Proteomes" id="UP000228547">
    <property type="component" value="Unassembled WGS sequence"/>
</dbReference>
<evidence type="ECO:0000313" key="6">
    <source>
        <dbReference type="Proteomes" id="UP000228547"/>
    </source>
</evidence>
<feature type="repeat" description="TPR" evidence="3">
    <location>
        <begin position="135"/>
        <end position="168"/>
    </location>
</feature>
<feature type="transmembrane region" description="Helical" evidence="4">
    <location>
        <begin position="6"/>
        <end position="22"/>
    </location>
</feature>
<feature type="repeat" description="TPR" evidence="3">
    <location>
        <begin position="203"/>
        <end position="236"/>
    </location>
</feature>
<accession>A0A2J0MFI6</accession>
<feature type="transmembrane region" description="Helical" evidence="4">
    <location>
        <begin position="56"/>
        <end position="73"/>
    </location>
</feature>
<gene>
    <name evidence="5" type="ORF">COX93_02150</name>
</gene>
<keyword evidence="4" id="KW-0812">Transmembrane</keyword>
<feature type="transmembrane region" description="Helical" evidence="4">
    <location>
        <begin position="27"/>
        <end position="44"/>
    </location>
</feature>
<evidence type="ECO:0000256" key="3">
    <source>
        <dbReference type="PROSITE-ProRule" id="PRU00339"/>
    </source>
</evidence>
<dbReference type="EMBL" id="PFOY01000030">
    <property type="protein sequence ID" value="PIZ87098.1"/>
    <property type="molecule type" value="Genomic_DNA"/>
</dbReference>
<feature type="repeat" description="TPR" evidence="3">
    <location>
        <begin position="169"/>
        <end position="202"/>
    </location>
</feature>